<reference evidence="4" key="1">
    <citation type="submission" date="2016-04" db="EMBL/GenBank/DDBJ databases">
        <authorList>
            <person name="Guldener U."/>
            <person name="Guldener U."/>
        </authorList>
    </citation>
    <scope>NUCLEOTIDE SEQUENCE [LARGE SCALE GENOMIC DNA]</scope>
    <source>
        <strain evidence="4">UB2112</strain>
    </source>
</reference>
<sequence length="215" mass="23634">MFGDLRWRFKALALSIGLCIVFVWSQPTGGQGAWQAASPSIHSTLEPSNPAARPDSPTISSLFDFDFGPYLSKWPEDEADKPNTVESGEPSHRAVEQRQRHVDLFAHLPTPRQQMNSYFGQAGQPGTGFEQSGSSNSGNLLSHLSSHAQDDFPLSRGLMSSGSTSEDHASHSSADTANRCKRLRVSRSPWKGARAKSPNKVWTKEDVDKYVNSYV</sequence>
<feature type="compositionally biased region" description="Low complexity" evidence="1">
    <location>
        <begin position="132"/>
        <end position="147"/>
    </location>
</feature>
<gene>
    <name evidence="3" type="ORF">UBRO_03560</name>
</gene>
<keyword evidence="2" id="KW-0732">Signal</keyword>
<feature type="compositionally biased region" description="Polar residues" evidence="1">
    <location>
        <begin position="37"/>
        <end position="47"/>
    </location>
</feature>
<protein>
    <submittedName>
        <fullName evidence="3">Uncharacterized protein</fullName>
    </submittedName>
</protein>
<accession>A0A1K0G658</accession>
<dbReference type="AlphaFoldDB" id="A0A1K0G658"/>
<evidence type="ECO:0000256" key="2">
    <source>
        <dbReference type="SAM" id="SignalP"/>
    </source>
</evidence>
<feature type="signal peptide" evidence="2">
    <location>
        <begin position="1"/>
        <end position="25"/>
    </location>
</feature>
<dbReference type="Proteomes" id="UP000179920">
    <property type="component" value="Chromosome IX"/>
</dbReference>
<feature type="chain" id="PRO_5009664177" evidence="2">
    <location>
        <begin position="26"/>
        <end position="215"/>
    </location>
</feature>
<organism evidence="3 4">
    <name type="scientific">Ustilago bromivora</name>
    <dbReference type="NCBI Taxonomy" id="307758"/>
    <lineage>
        <taxon>Eukaryota</taxon>
        <taxon>Fungi</taxon>
        <taxon>Dikarya</taxon>
        <taxon>Basidiomycota</taxon>
        <taxon>Ustilaginomycotina</taxon>
        <taxon>Ustilaginomycetes</taxon>
        <taxon>Ustilaginales</taxon>
        <taxon>Ustilaginaceae</taxon>
        <taxon>Ustilago</taxon>
    </lineage>
</organism>
<proteinExistence type="predicted"/>
<dbReference type="OrthoDB" id="2558149at2759"/>
<feature type="region of interest" description="Disordered" evidence="1">
    <location>
        <begin position="116"/>
        <end position="199"/>
    </location>
</feature>
<evidence type="ECO:0000256" key="1">
    <source>
        <dbReference type="SAM" id="MobiDB-lite"/>
    </source>
</evidence>
<name>A0A1K0G658_9BASI</name>
<dbReference type="EMBL" id="LT558125">
    <property type="protein sequence ID" value="SAM82988.1"/>
    <property type="molecule type" value="Genomic_DNA"/>
</dbReference>
<evidence type="ECO:0000313" key="4">
    <source>
        <dbReference type="Proteomes" id="UP000179920"/>
    </source>
</evidence>
<evidence type="ECO:0000313" key="3">
    <source>
        <dbReference type="EMBL" id="SAM82988.1"/>
    </source>
</evidence>
<feature type="region of interest" description="Disordered" evidence="1">
    <location>
        <begin position="35"/>
        <end position="58"/>
    </location>
</feature>